<dbReference type="AlphaFoldDB" id="A0A0F9S3N8"/>
<feature type="domain" description="Phage terminase large subunit GpA ATPase" evidence="1">
    <location>
        <begin position="47"/>
        <end position="236"/>
    </location>
</feature>
<reference evidence="2" key="1">
    <citation type="journal article" date="2015" name="Nature">
        <title>Complex archaea that bridge the gap between prokaryotes and eukaryotes.</title>
        <authorList>
            <person name="Spang A."/>
            <person name="Saw J.H."/>
            <person name="Jorgensen S.L."/>
            <person name="Zaremba-Niedzwiedzka K."/>
            <person name="Martijn J."/>
            <person name="Lind A.E."/>
            <person name="van Eijk R."/>
            <person name="Schleper C."/>
            <person name="Guy L."/>
            <person name="Ettema T.J."/>
        </authorList>
    </citation>
    <scope>NUCLEOTIDE SEQUENCE</scope>
</reference>
<accession>A0A0F9S3N8</accession>
<gene>
    <name evidence="2" type="ORF">LCGC14_0568290</name>
</gene>
<name>A0A0F9S3N8_9ZZZZ</name>
<dbReference type="EMBL" id="LAZR01000829">
    <property type="protein sequence ID" value="KKN56847.1"/>
    <property type="molecule type" value="Genomic_DNA"/>
</dbReference>
<comment type="caution">
    <text evidence="2">The sequence shown here is derived from an EMBL/GenBank/DDBJ whole genome shotgun (WGS) entry which is preliminary data.</text>
</comment>
<dbReference type="GO" id="GO:0016887">
    <property type="term" value="F:ATP hydrolysis activity"/>
    <property type="evidence" value="ECO:0007669"/>
    <property type="project" value="InterPro"/>
</dbReference>
<organism evidence="2">
    <name type="scientific">marine sediment metagenome</name>
    <dbReference type="NCBI Taxonomy" id="412755"/>
    <lineage>
        <taxon>unclassified sequences</taxon>
        <taxon>metagenomes</taxon>
        <taxon>ecological metagenomes</taxon>
    </lineage>
</organism>
<evidence type="ECO:0000313" key="2">
    <source>
        <dbReference type="EMBL" id="KKN56847.1"/>
    </source>
</evidence>
<sequence length="539" mass="63685">MSDIDLNQSVLGWIMQNGIKTERGEKVEFKEHYFLLEPFANWHWKQATMKSAQIGWSTLAILKTFYGLAFRNLNCIYCLPTFDDVHDFVPSKVDNMITNNPVLAKLVHTSDAITKKQIGNNFIWYRGTHGKKAAIMHTSDLNIYDEYDASNIEVVDLYASRLQKSKYKGEWFFSNPIRPGGIDAKYEMSDKRHWMIKCSRCNHYQALDYWKNIDKDKMVYMCQHCKMELNEEDRRVGEWIAEYENREMHGYHINQLMAPWVTARELVYLEETKTPQYFYNMILGLPYIEKDETVDKELILQNIKTDKNNKLRNAMGVDVGYRELHYVVGNHAGIFETGTIKGEKIWKQLEQKIIKYNPITVIDANPDPYPRRKLVPKYRNQVFVCFYKHNSQRKELIEWGQDDKRGHVYVDRNQMISSIIYDFIDKKLPFTTDGRTPQVYLEQNLDEYCKHWQNIYKVTEEDRFGMLYSEWKHSGPDHFVHATAYFKMALSKVPKPEENEEKRVKGAAIYVTDDSIPADRIPILGKDHDLDDNEAWKYI</sequence>
<dbReference type="InterPro" id="IPR046453">
    <property type="entry name" value="GpA_ATPase"/>
</dbReference>
<dbReference type="Pfam" id="PF05876">
    <property type="entry name" value="GpA_ATPase"/>
    <property type="match status" value="1"/>
</dbReference>
<proteinExistence type="predicted"/>
<evidence type="ECO:0000259" key="1">
    <source>
        <dbReference type="Pfam" id="PF05876"/>
    </source>
</evidence>
<protein>
    <recommendedName>
        <fullName evidence="1">Phage terminase large subunit GpA ATPase domain-containing protein</fullName>
    </recommendedName>
</protein>